<evidence type="ECO:0000313" key="1">
    <source>
        <dbReference type="EMBL" id="ACR47946.1"/>
    </source>
</evidence>
<keyword evidence="1" id="KW-0614">Plasmid</keyword>
<dbReference type="KEGG" id="rpk:RPR_p02"/>
<keyword evidence="2" id="KW-1185">Reference proteome</keyword>
<reference evidence="1 2" key="1">
    <citation type="journal article" date="2009" name="PLoS ONE">
        <title>Genome sequence of the endosymbiont Rickettsia peacockii and comparison with virulent Rickettsia rickettsii: identification of virulence factors.</title>
        <authorList>
            <person name="Felsheim R.F."/>
            <person name="Kurtti T.J."/>
            <person name="Munderloh U.G."/>
        </authorList>
    </citation>
    <scope>NUCLEOTIDE SEQUENCE [LARGE SCALE GENOMIC DNA]</scope>
    <source>
        <strain evidence="1 2">Rustic</strain>
    </source>
</reference>
<evidence type="ECO:0000313" key="2">
    <source>
        <dbReference type="Proteomes" id="UP000005015"/>
    </source>
</evidence>
<accession>C4K2Z3</accession>
<protein>
    <submittedName>
        <fullName evidence="1">Uncharacterized protein</fullName>
    </submittedName>
</protein>
<dbReference type="RefSeq" id="WP_012737728.1">
    <property type="nucleotide sequence ID" value="NC_012732.1"/>
</dbReference>
<sequence length="82" mass="9274">MVLKKRSIVDTKKAIENLANELADKPYGTKQEKDYIVRTTISLPASVLFKLEDIARNNKRAKSKLKSVSAILRDCIKNTLNI</sequence>
<proteinExistence type="predicted"/>
<organism evidence="1 2">
    <name type="scientific">Rickettsia peacockii (strain Rustic)</name>
    <dbReference type="NCBI Taxonomy" id="562019"/>
    <lineage>
        <taxon>Bacteria</taxon>
        <taxon>Pseudomonadati</taxon>
        <taxon>Pseudomonadota</taxon>
        <taxon>Alphaproteobacteria</taxon>
        <taxon>Rickettsiales</taxon>
        <taxon>Rickettsiaceae</taxon>
        <taxon>Rickettsieae</taxon>
        <taxon>Rickettsia</taxon>
        <taxon>spotted fever group</taxon>
    </lineage>
</organism>
<dbReference type="HOGENOM" id="CLU_180046_0_0_5"/>
<dbReference type="Proteomes" id="UP000005015">
    <property type="component" value="Plasmid pRPR"/>
</dbReference>
<gene>
    <name evidence="1" type="ordered locus">RPR_p02</name>
</gene>
<name>C4K2Z3_RICPU</name>
<dbReference type="EMBL" id="CP001228">
    <property type="protein sequence ID" value="ACR47946.1"/>
    <property type="molecule type" value="Genomic_DNA"/>
</dbReference>
<dbReference type="AlphaFoldDB" id="C4K2Z3"/>
<geneLocation type="plasmid" evidence="1 2">
    <name>pRPR</name>
</geneLocation>